<evidence type="ECO:0000313" key="1">
    <source>
        <dbReference type="RefSeq" id="XP_059604402.1"/>
    </source>
</evidence>
<name>A0AAJ8E2B4_ASPNG</name>
<reference evidence="1" key="1">
    <citation type="submission" date="2025-02" db="EMBL/GenBank/DDBJ databases">
        <authorList>
            <consortium name="NCBI Genome Project"/>
        </authorList>
    </citation>
    <scope>NUCLEOTIDE SEQUENCE</scope>
</reference>
<proteinExistence type="predicted"/>
<dbReference type="VEuPathDB" id="FungiDB:An12g03540"/>
<dbReference type="AlphaFoldDB" id="A0AAJ8E2B4"/>
<dbReference type="RefSeq" id="XP_059604402.1">
    <property type="nucleotide sequence ID" value="XM_059750804.1"/>
</dbReference>
<sequence>MTMSTSDSTVTHEYSNTMLPSDECQHSETYDTTNSFPLPTRHIVPCSRRVSSEIVFEGGIVDLAVMVARSKSKSNRNRQVCCISGGERCLGYEGLQIFNLVLQNDTLLDSLRFQQLTAVEMIIVPWK</sequence>
<dbReference type="GeneID" id="84592531"/>
<accession>A0AAJ8E2B4</accession>
<reference evidence="1" key="2">
    <citation type="submission" date="2025-08" db="UniProtKB">
        <authorList>
            <consortium name="RefSeq"/>
        </authorList>
    </citation>
    <scope>IDENTIFICATION</scope>
</reference>
<dbReference type="KEGG" id="ang:An12g03540"/>
<gene>
    <name evidence="1" type="ORF">An12g03540</name>
</gene>
<organism evidence="1">
    <name type="scientific">Aspergillus niger</name>
    <dbReference type="NCBI Taxonomy" id="5061"/>
    <lineage>
        <taxon>Eukaryota</taxon>
        <taxon>Fungi</taxon>
        <taxon>Dikarya</taxon>
        <taxon>Ascomycota</taxon>
        <taxon>Pezizomycotina</taxon>
        <taxon>Eurotiomycetes</taxon>
        <taxon>Eurotiomycetidae</taxon>
        <taxon>Eurotiales</taxon>
        <taxon>Aspergillaceae</taxon>
        <taxon>Aspergillus</taxon>
        <taxon>Aspergillus subgen. Circumdati</taxon>
    </lineage>
</organism>
<protein>
    <submittedName>
        <fullName evidence="1">Uncharacterized protein</fullName>
    </submittedName>
</protein>